<proteinExistence type="inferred from homology"/>
<name>A0ABU2GB82_9EURY</name>
<dbReference type="Pfam" id="PF09341">
    <property type="entry name" value="Pcc1"/>
    <property type="match status" value="1"/>
</dbReference>
<dbReference type="Proteomes" id="UP001257060">
    <property type="component" value="Unassembled WGS sequence"/>
</dbReference>
<keyword evidence="3" id="KW-1185">Reference proteome</keyword>
<comment type="similarity">
    <text evidence="1">Belongs to the CTAG/PCC1 family.</text>
</comment>
<reference evidence="2 3" key="1">
    <citation type="submission" date="2022-06" db="EMBL/GenBank/DDBJ databases">
        <title>Halogeometricum sp. a new haloarchaeum isolate from saline soil.</title>
        <authorList>
            <person name="Strakova D."/>
            <person name="Galisteo C."/>
            <person name="Sanchez-Porro C."/>
            <person name="Ventosa A."/>
        </authorList>
    </citation>
    <scope>NUCLEOTIDE SEQUENCE [LARGE SCALE GENOMIC DNA]</scope>
    <source>
        <strain evidence="2 3">S1BR25-6</strain>
    </source>
</reference>
<dbReference type="InterPro" id="IPR015419">
    <property type="entry name" value="CTAG/Pcc1"/>
</dbReference>
<accession>A0ABU2GB82</accession>
<dbReference type="RefSeq" id="WP_008388988.1">
    <property type="nucleotide sequence ID" value="NZ_JAMQOP010000001.1"/>
</dbReference>
<evidence type="ECO:0000313" key="3">
    <source>
        <dbReference type="Proteomes" id="UP001257060"/>
    </source>
</evidence>
<comment type="caution">
    <text evidence="2">The sequence shown here is derived from an EMBL/GenBank/DDBJ whole genome shotgun (WGS) entry which is preliminary data.</text>
</comment>
<protein>
    <submittedName>
        <fullName evidence="2">KEOPS complex Pcc1-like subunit</fullName>
    </submittedName>
</protein>
<evidence type="ECO:0000256" key="1">
    <source>
        <dbReference type="ARBA" id="ARBA00007073"/>
    </source>
</evidence>
<dbReference type="Gene3D" id="3.30.310.50">
    <property type="entry name" value="Alpha-D-phosphohexomutase, C-terminal domain"/>
    <property type="match status" value="1"/>
</dbReference>
<organism evidence="2 3">
    <name type="scientific">Halogeometricum salsisoli</name>
    <dbReference type="NCBI Taxonomy" id="2950536"/>
    <lineage>
        <taxon>Archaea</taxon>
        <taxon>Methanobacteriati</taxon>
        <taxon>Methanobacteriota</taxon>
        <taxon>Stenosarchaea group</taxon>
        <taxon>Halobacteria</taxon>
        <taxon>Halobacteriales</taxon>
        <taxon>Haloferacaceae</taxon>
        <taxon>Halogeometricum</taxon>
    </lineage>
</organism>
<gene>
    <name evidence="2" type="ORF">NDI76_04845</name>
</gene>
<dbReference type="EMBL" id="JAMQOP010000001">
    <property type="protein sequence ID" value="MDS0298062.1"/>
    <property type="molecule type" value="Genomic_DNA"/>
</dbReference>
<evidence type="ECO:0000313" key="2">
    <source>
        <dbReference type="EMBL" id="MDS0298062.1"/>
    </source>
</evidence>
<sequence>MSRRHDVTLSFRYPEERRARVVAESVRVEEGEIADARSSASVERDGRVVRVRVEASDLVALRAGVNTWTRLVGTAETVSERAA</sequence>
<dbReference type="NCBIfam" id="NF011470">
    <property type="entry name" value="PRK14887.1"/>
    <property type="match status" value="1"/>
</dbReference>